<dbReference type="GO" id="GO:0016020">
    <property type="term" value="C:membrane"/>
    <property type="evidence" value="ECO:0007669"/>
    <property type="project" value="UniProtKB-SubCell"/>
</dbReference>
<evidence type="ECO:0000313" key="8">
    <source>
        <dbReference type="EMBL" id="KAI5079718.1"/>
    </source>
</evidence>
<evidence type="ECO:0000313" key="9">
    <source>
        <dbReference type="Proteomes" id="UP000886520"/>
    </source>
</evidence>
<feature type="transmembrane region" description="Helical" evidence="7">
    <location>
        <begin position="415"/>
        <end position="441"/>
    </location>
</feature>
<accession>A0A9D4ZL58</accession>
<dbReference type="AlphaFoldDB" id="A0A9D4ZL58"/>
<keyword evidence="3" id="KW-0808">Transferase</keyword>
<comment type="caution">
    <text evidence="8">The sequence shown here is derived from an EMBL/GenBank/DDBJ whole genome shotgun (WGS) entry which is preliminary data.</text>
</comment>
<comment type="subcellular location">
    <subcellularLocation>
        <location evidence="1">Membrane</location>
        <topology evidence="1">Multi-pass membrane protein</topology>
    </subcellularLocation>
</comment>
<dbReference type="InterPro" id="IPR029044">
    <property type="entry name" value="Nucleotide-diphossugar_trans"/>
</dbReference>
<evidence type="ECO:0000256" key="3">
    <source>
        <dbReference type="ARBA" id="ARBA00022679"/>
    </source>
</evidence>
<evidence type="ECO:0008006" key="10">
    <source>
        <dbReference type="Google" id="ProtNLM"/>
    </source>
</evidence>
<dbReference type="EMBL" id="JABFUD020000005">
    <property type="protein sequence ID" value="KAI5079718.1"/>
    <property type="molecule type" value="Genomic_DNA"/>
</dbReference>
<evidence type="ECO:0000256" key="6">
    <source>
        <dbReference type="ARBA" id="ARBA00023136"/>
    </source>
</evidence>
<keyword evidence="9" id="KW-1185">Reference proteome</keyword>
<evidence type="ECO:0000256" key="4">
    <source>
        <dbReference type="ARBA" id="ARBA00022692"/>
    </source>
</evidence>
<feature type="transmembrane region" description="Helical" evidence="7">
    <location>
        <begin position="545"/>
        <end position="565"/>
    </location>
</feature>
<gene>
    <name evidence="8" type="ORF">GOP47_0005197</name>
</gene>
<dbReference type="Pfam" id="PF13641">
    <property type="entry name" value="Glyco_tranf_2_3"/>
    <property type="match status" value="1"/>
</dbReference>
<feature type="transmembrane region" description="Helical" evidence="7">
    <location>
        <begin position="640"/>
        <end position="660"/>
    </location>
</feature>
<keyword evidence="2" id="KW-0328">Glycosyltransferase</keyword>
<dbReference type="PANTHER" id="PTHR43867:SF2">
    <property type="entry name" value="CELLULOSE SYNTHASE CATALYTIC SUBUNIT A [UDP-FORMING]"/>
    <property type="match status" value="1"/>
</dbReference>
<organism evidence="8 9">
    <name type="scientific">Adiantum capillus-veneris</name>
    <name type="common">Maidenhair fern</name>
    <dbReference type="NCBI Taxonomy" id="13818"/>
    <lineage>
        <taxon>Eukaryota</taxon>
        <taxon>Viridiplantae</taxon>
        <taxon>Streptophyta</taxon>
        <taxon>Embryophyta</taxon>
        <taxon>Tracheophyta</taxon>
        <taxon>Polypodiopsida</taxon>
        <taxon>Polypodiidae</taxon>
        <taxon>Polypodiales</taxon>
        <taxon>Pteridineae</taxon>
        <taxon>Pteridaceae</taxon>
        <taxon>Vittarioideae</taxon>
        <taxon>Adiantum</taxon>
    </lineage>
</organism>
<evidence type="ECO:0000256" key="1">
    <source>
        <dbReference type="ARBA" id="ARBA00004141"/>
    </source>
</evidence>
<feature type="transmembrane region" description="Helical" evidence="7">
    <location>
        <begin position="57"/>
        <end position="77"/>
    </location>
</feature>
<dbReference type="OrthoDB" id="1882358at2759"/>
<dbReference type="InterPro" id="IPR050321">
    <property type="entry name" value="Glycosyltr_2/OpgH_subfam"/>
</dbReference>
<evidence type="ECO:0000256" key="7">
    <source>
        <dbReference type="SAM" id="Phobius"/>
    </source>
</evidence>
<feature type="transmembrane region" description="Helical" evidence="7">
    <location>
        <begin position="453"/>
        <end position="472"/>
    </location>
</feature>
<keyword evidence="5 7" id="KW-1133">Transmembrane helix</keyword>
<sequence>MAVAEQELAVAHHSQATPLQQQEQSTNDVEELASLLHPHRHRSVVVPQLSHAPKFKLFLHILSSCFVIASLAANFNYLAFKSLLYARNIRTVVSTAPWLLILLLCESAYFVGSVMAGIADHLLPSSSRPDLTLGDDGDKPASIHGKHASLFPSVNVFLPCCKEPTDILEDSIKAALALDYPQECFRVLVLDDGGDNELKAFCDTLQVENGSQQLLYLRREKVPGVPHHFKCGNLNYGLKHSDAEYVVMMDADMILHPSFLKKVLPHIVGTDDVSFVQVPQSHYNLPKGDPLNDACVFSYERVLVHRDSAGAAASIGTGAIFRRSHLNMIGGFQHHSITEDTVTSFALFNLGFKSVYLTEKLQLGLAPWSLKAYINQRQRWGRGAFQQFANTHKAMLAPNSRLSFILKVCFIWHTLYYYLSIINVVLLATMLCVLALGLPLTPEGISQDLNQQLLLYLSVFMVLWRLAWYSLWFELPNSIQSRNREESQFWWMTPYFCEIVIDSIFSYQNTFTFIPTSTIDHENRSVRHTDRSGQLLTHLKQLKHVRSHITFIILAAAIVGSRGYMAVDKVKQGDCQSIGQMMGISMFLMTTCAHMLVPILYILWPTTPDPTQRKSLLTYNGDGTPLFDPRRSMSSFHWPVLFYEVLSLGALAFWSITLYLSLSGKRIPMRWCR</sequence>
<dbReference type="Gene3D" id="3.90.550.10">
    <property type="entry name" value="Spore Coat Polysaccharide Biosynthesis Protein SpsA, Chain A"/>
    <property type="match status" value="1"/>
</dbReference>
<proteinExistence type="predicted"/>
<name>A0A9D4ZL58_ADICA</name>
<dbReference type="SUPFAM" id="SSF53448">
    <property type="entry name" value="Nucleotide-diphospho-sugar transferases"/>
    <property type="match status" value="1"/>
</dbReference>
<dbReference type="Proteomes" id="UP000886520">
    <property type="component" value="Chromosome 5"/>
</dbReference>
<dbReference type="PANTHER" id="PTHR43867">
    <property type="entry name" value="CELLULOSE SYNTHASE CATALYTIC SUBUNIT A [UDP-FORMING]"/>
    <property type="match status" value="1"/>
</dbReference>
<evidence type="ECO:0000256" key="5">
    <source>
        <dbReference type="ARBA" id="ARBA00022989"/>
    </source>
</evidence>
<keyword evidence="6 7" id="KW-0472">Membrane</keyword>
<reference evidence="8 9" key="1">
    <citation type="submission" date="2021-01" db="EMBL/GenBank/DDBJ databases">
        <title>Adiantum capillus-veneris genome.</title>
        <authorList>
            <person name="Fang Y."/>
            <person name="Liao Q."/>
        </authorList>
    </citation>
    <scope>NUCLEOTIDE SEQUENCE [LARGE SCALE GENOMIC DNA]</scope>
    <source>
        <strain evidence="8">H3</strain>
        <tissue evidence="8">Leaf</tissue>
    </source>
</reference>
<feature type="transmembrane region" description="Helical" evidence="7">
    <location>
        <begin position="586"/>
        <end position="604"/>
    </location>
</feature>
<keyword evidence="4 7" id="KW-0812">Transmembrane</keyword>
<dbReference type="CDD" id="cd06421">
    <property type="entry name" value="CESA_CelA_like"/>
    <property type="match status" value="1"/>
</dbReference>
<dbReference type="GO" id="GO:0016757">
    <property type="term" value="F:glycosyltransferase activity"/>
    <property type="evidence" value="ECO:0007669"/>
    <property type="project" value="UniProtKB-KW"/>
</dbReference>
<protein>
    <recommendedName>
        <fullName evidence="10">Glycosyltransferase 2-like domain-containing protein</fullName>
    </recommendedName>
</protein>
<evidence type="ECO:0000256" key="2">
    <source>
        <dbReference type="ARBA" id="ARBA00022676"/>
    </source>
</evidence>